<proteinExistence type="predicted"/>
<name>A0AAD7DK22_MYCRO</name>
<dbReference type="AlphaFoldDB" id="A0AAD7DK22"/>
<feature type="region of interest" description="Disordered" evidence="1">
    <location>
        <begin position="1"/>
        <end position="41"/>
    </location>
</feature>
<sequence>MHNVLISLPPQSTNANLSSLPHARPSARPSPQYLTGTSTSQVQDSRINIHASGHPAPAFPPSVRIPYLVFSLSYFNDVFP</sequence>
<dbReference type="Proteomes" id="UP001221757">
    <property type="component" value="Unassembled WGS sequence"/>
</dbReference>
<comment type="caution">
    <text evidence="2">The sequence shown here is derived from an EMBL/GenBank/DDBJ whole genome shotgun (WGS) entry which is preliminary data.</text>
</comment>
<reference evidence="2" key="1">
    <citation type="submission" date="2023-03" db="EMBL/GenBank/DDBJ databases">
        <title>Massive genome expansion in bonnet fungi (Mycena s.s.) driven by repeated elements and novel gene families across ecological guilds.</title>
        <authorList>
            <consortium name="Lawrence Berkeley National Laboratory"/>
            <person name="Harder C.B."/>
            <person name="Miyauchi S."/>
            <person name="Viragh M."/>
            <person name="Kuo A."/>
            <person name="Thoen E."/>
            <person name="Andreopoulos B."/>
            <person name="Lu D."/>
            <person name="Skrede I."/>
            <person name="Drula E."/>
            <person name="Henrissat B."/>
            <person name="Morin E."/>
            <person name="Kohler A."/>
            <person name="Barry K."/>
            <person name="LaButti K."/>
            <person name="Morin E."/>
            <person name="Salamov A."/>
            <person name="Lipzen A."/>
            <person name="Mereny Z."/>
            <person name="Hegedus B."/>
            <person name="Baldrian P."/>
            <person name="Stursova M."/>
            <person name="Weitz H."/>
            <person name="Taylor A."/>
            <person name="Grigoriev I.V."/>
            <person name="Nagy L.G."/>
            <person name="Martin F."/>
            <person name="Kauserud H."/>
        </authorList>
    </citation>
    <scope>NUCLEOTIDE SEQUENCE</scope>
    <source>
        <strain evidence="2">CBHHK067</strain>
    </source>
</reference>
<evidence type="ECO:0000256" key="1">
    <source>
        <dbReference type="SAM" id="MobiDB-lite"/>
    </source>
</evidence>
<evidence type="ECO:0000313" key="3">
    <source>
        <dbReference type="Proteomes" id="UP001221757"/>
    </source>
</evidence>
<feature type="compositionally biased region" description="Polar residues" evidence="1">
    <location>
        <begin position="32"/>
        <end position="41"/>
    </location>
</feature>
<keyword evidence="3" id="KW-1185">Reference proteome</keyword>
<organism evidence="2 3">
    <name type="scientific">Mycena rosella</name>
    <name type="common">Pink bonnet</name>
    <name type="synonym">Agaricus rosellus</name>
    <dbReference type="NCBI Taxonomy" id="1033263"/>
    <lineage>
        <taxon>Eukaryota</taxon>
        <taxon>Fungi</taxon>
        <taxon>Dikarya</taxon>
        <taxon>Basidiomycota</taxon>
        <taxon>Agaricomycotina</taxon>
        <taxon>Agaricomycetes</taxon>
        <taxon>Agaricomycetidae</taxon>
        <taxon>Agaricales</taxon>
        <taxon>Marasmiineae</taxon>
        <taxon>Mycenaceae</taxon>
        <taxon>Mycena</taxon>
    </lineage>
</organism>
<evidence type="ECO:0000313" key="2">
    <source>
        <dbReference type="EMBL" id="KAJ7693079.1"/>
    </source>
</evidence>
<protein>
    <submittedName>
        <fullName evidence="2">Uncharacterized protein</fullName>
    </submittedName>
</protein>
<dbReference type="EMBL" id="JARKIE010000048">
    <property type="protein sequence ID" value="KAJ7693079.1"/>
    <property type="molecule type" value="Genomic_DNA"/>
</dbReference>
<feature type="compositionally biased region" description="Polar residues" evidence="1">
    <location>
        <begin position="9"/>
        <end position="19"/>
    </location>
</feature>
<gene>
    <name evidence="2" type="ORF">B0H17DRAFT_1060707</name>
</gene>
<accession>A0AAD7DK22</accession>